<dbReference type="GO" id="GO:0043565">
    <property type="term" value="F:sequence-specific DNA binding"/>
    <property type="evidence" value="ECO:0007669"/>
    <property type="project" value="InterPro"/>
</dbReference>
<sequence length="304" mass="35011">MPPDWIHSAFEFGAIRLVTSGDFVVKPGWVYGPVCHRNYQIVYFPAGSETRYVWADKSIVLNKPCVIITPPGETHSYEFDKSQPVRHLFITFYGDDGAVEYPKLPKLNESVCLNSVEETFVPHLIKQILFLAHKKVYLWEERCKLLLVSALAELEGLKGMRPAGSAAISDTKNSWPVLKALDYIDRNLKETITIAQLAREAGWSHEHFTRKFVQYMGMTPQKAIVKRRIDRACQLLVYEKWNISEIAYAVGFQNVHYFYRTFMKVTGMTATQYRKIFSSPHLKHLAPVTGLEASYPLNQYFRYS</sequence>
<comment type="caution">
    <text evidence="5">The sequence shown here is derived from an EMBL/GenBank/DDBJ whole genome shotgun (WGS) entry which is preliminary data.</text>
</comment>
<dbReference type="AlphaFoldDB" id="A0A927C7B2"/>
<evidence type="ECO:0000256" key="1">
    <source>
        <dbReference type="ARBA" id="ARBA00023015"/>
    </source>
</evidence>
<dbReference type="InterPro" id="IPR003313">
    <property type="entry name" value="AraC-bd"/>
</dbReference>
<dbReference type="SMART" id="SM00342">
    <property type="entry name" value="HTH_ARAC"/>
    <property type="match status" value="1"/>
</dbReference>
<feature type="domain" description="HTH araC/xylS-type" evidence="4">
    <location>
        <begin position="178"/>
        <end position="276"/>
    </location>
</feature>
<dbReference type="Gene3D" id="1.10.10.60">
    <property type="entry name" value="Homeodomain-like"/>
    <property type="match status" value="2"/>
</dbReference>
<dbReference type="InterPro" id="IPR018060">
    <property type="entry name" value="HTH_AraC"/>
</dbReference>
<dbReference type="InterPro" id="IPR037923">
    <property type="entry name" value="HTH-like"/>
</dbReference>
<dbReference type="InterPro" id="IPR009057">
    <property type="entry name" value="Homeodomain-like_sf"/>
</dbReference>
<accession>A0A927C7B2</accession>
<dbReference type="PANTHER" id="PTHR43280">
    <property type="entry name" value="ARAC-FAMILY TRANSCRIPTIONAL REGULATOR"/>
    <property type="match status" value="1"/>
</dbReference>
<gene>
    <name evidence="5" type="ORF">IDH45_02455</name>
</gene>
<organism evidence="5 6">
    <name type="scientific">Paenibacillus oceani</name>
    <dbReference type="NCBI Taxonomy" id="2772510"/>
    <lineage>
        <taxon>Bacteria</taxon>
        <taxon>Bacillati</taxon>
        <taxon>Bacillota</taxon>
        <taxon>Bacilli</taxon>
        <taxon>Bacillales</taxon>
        <taxon>Paenibacillaceae</taxon>
        <taxon>Paenibacillus</taxon>
    </lineage>
</organism>
<keyword evidence="2" id="KW-0238">DNA-binding</keyword>
<keyword evidence="3" id="KW-0804">Transcription</keyword>
<dbReference type="Pfam" id="PF02311">
    <property type="entry name" value="AraC_binding"/>
    <property type="match status" value="1"/>
</dbReference>
<proteinExistence type="predicted"/>
<dbReference type="Proteomes" id="UP000639396">
    <property type="component" value="Unassembled WGS sequence"/>
</dbReference>
<dbReference type="PANTHER" id="PTHR43280:SF2">
    <property type="entry name" value="HTH-TYPE TRANSCRIPTIONAL REGULATOR EXSA"/>
    <property type="match status" value="1"/>
</dbReference>
<reference evidence="5" key="1">
    <citation type="submission" date="2020-09" db="EMBL/GenBank/DDBJ databases">
        <title>A novel bacterium of genus Paenibacillus, isolated from South China Sea.</title>
        <authorList>
            <person name="Huang H."/>
            <person name="Mo K."/>
            <person name="Hu Y."/>
        </authorList>
    </citation>
    <scope>NUCLEOTIDE SEQUENCE</scope>
    <source>
        <strain evidence="5">IB182363</strain>
    </source>
</reference>
<dbReference type="PROSITE" id="PS01124">
    <property type="entry name" value="HTH_ARAC_FAMILY_2"/>
    <property type="match status" value="1"/>
</dbReference>
<evidence type="ECO:0000313" key="6">
    <source>
        <dbReference type="Proteomes" id="UP000639396"/>
    </source>
</evidence>
<dbReference type="GO" id="GO:0003700">
    <property type="term" value="F:DNA-binding transcription factor activity"/>
    <property type="evidence" value="ECO:0007669"/>
    <property type="project" value="InterPro"/>
</dbReference>
<evidence type="ECO:0000313" key="5">
    <source>
        <dbReference type="EMBL" id="MBD2860846.1"/>
    </source>
</evidence>
<keyword evidence="6" id="KW-1185">Reference proteome</keyword>
<dbReference type="EMBL" id="JACXJA010000003">
    <property type="protein sequence ID" value="MBD2860846.1"/>
    <property type="molecule type" value="Genomic_DNA"/>
</dbReference>
<dbReference type="InterPro" id="IPR014710">
    <property type="entry name" value="RmlC-like_jellyroll"/>
</dbReference>
<evidence type="ECO:0000256" key="3">
    <source>
        <dbReference type="ARBA" id="ARBA00023163"/>
    </source>
</evidence>
<name>A0A927C7B2_9BACL</name>
<dbReference type="SUPFAM" id="SSF51215">
    <property type="entry name" value="Regulatory protein AraC"/>
    <property type="match status" value="1"/>
</dbReference>
<keyword evidence="1" id="KW-0805">Transcription regulation</keyword>
<dbReference type="SUPFAM" id="SSF46689">
    <property type="entry name" value="Homeodomain-like"/>
    <property type="match status" value="2"/>
</dbReference>
<evidence type="ECO:0000256" key="2">
    <source>
        <dbReference type="ARBA" id="ARBA00023125"/>
    </source>
</evidence>
<dbReference type="Pfam" id="PF12833">
    <property type="entry name" value="HTH_18"/>
    <property type="match status" value="1"/>
</dbReference>
<dbReference type="Gene3D" id="2.60.120.10">
    <property type="entry name" value="Jelly Rolls"/>
    <property type="match status" value="1"/>
</dbReference>
<dbReference type="RefSeq" id="WP_190924329.1">
    <property type="nucleotide sequence ID" value="NZ_JACXJA010000003.1"/>
</dbReference>
<protein>
    <submittedName>
        <fullName evidence="5">Helix-turn-helix transcriptional regulator</fullName>
    </submittedName>
</protein>
<evidence type="ECO:0000259" key="4">
    <source>
        <dbReference type="PROSITE" id="PS01124"/>
    </source>
</evidence>